<dbReference type="InterPro" id="IPR050836">
    <property type="entry name" value="SDS22/Internalin_LRR"/>
</dbReference>
<protein>
    <submittedName>
        <fullName evidence="4">Uncharacterized protein</fullName>
    </submittedName>
</protein>
<reference evidence="4 5" key="1">
    <citation type="submission" date="2017-12" db="EMBL/GenBank/DDBJ databases">
        <title>Genome Sequence of a Multidrug-Resistant Candida haemulonii Isolate from a Patient with Chronic Leg Ulcers in Israel.</title>
        <authorList>
            <person name="Chow N.A."/>
            <person name="Gade L."/>
            <person name="Batra D."/>
            <person name="Rowe L.A."/>
            <person name="Ben-Ami R."/>
            <person name="Loparev V.N."/>
            <person name="Litvintseva A.P."/>
        </authorList>
    </citation>
    <scope>NUCLEOTIDE SEQUENCE [LARGE SCALE GENOMIC DNA]</scope>
    <source>
        <strain evidence="4 5">B11899</strain>
    </source>
</reference>
<dbReference type="SUPFAM" id="SSF52047">
    <property type="entry name" value="RNI-like"/>
    <property type="match status" value="1"/>
</dbReference>
<evidence type="ECO:0000256" key="2">
    <source>
        <dbReference type="ARBA" id="ARBA00022737"/>
    </source>
</evidence>
<dbReference type="VEuPathDB" id="FungiDB:CXQ85_001962"/>
<dbReference type="InterPro" id="IPR001611">
    <property type="entry name" value="Leu-rich_rpt"/>
</dbReference>
<dbReference type="InterPro" id="IPR032675">
    <property type="entry name" value="LRR_dom_sf"/>
</dbReference>
<dbReference type="PANTHER" id="PTHR46652">
    <property type="entry name" value="LEUCINE-RICH REPEAT AND IQ DOMAIN-CONTAINING PROTEIN 1-RELATED"/>
    <property type="match status" value="1"/>
</dbReference>
<accession>A0A2V1AQ28</accession>
<dbReference type="STRING" id="45357.A0A2V1AQ28"/>
<evidence type="ECO:0000313" key="4">
    <source>
        <dbReference type="EMBL" id="PVH20180.1"/>
    </source>
</evidence>
<dbReference type="Pfam" id="PF12799">
    <property type="entry name" value="LRR_4"/>
    <property type="match status" value="1"/>
</dbReference>
<gene>
    <name evidence="4" type="ORF">CXQ85_001962</name>
</gene>
<evidence type="ECO:0000256" key="3">
    <source>
        <dbReference type="SAM" id="MobiDB-lite"/>
    </source>
</evidence>
<evidence type="ECO:0000256" key="1">
    <source>
        <dbReference type="ARBA" id="ARBA00022614"/>
    </source>
</evidence>
<dbReference type="Gene3D" id="3.80.10.10">
    <property type="entry name" value="Ribonuclease Inhibitor"/>
    <property type="match status" value="3"/>
</dbReference>
<feature type="compositionally biased region" description="Low complexity" evidence="3">
    <location>
        <begin position="17"/>
        <end position="30"/>
    </location>
</feature>
<comment type="caution">
    <text evidence="4">The sequence shown here is derived from an EMBL/GenBank/DDBJ whole genome shotgun (WGS) entry which is preliminary data.</text>
</comment>
<feature type="compositionally biased region" description="Polar residues" evidence="3">
    <location>
        <begin position="31"/>
        <end position="50"/>
    </location>
</feature>
<name>A0A2V1AQ28_9ASCO</name>
<sequence>MDNLSSELSPKSAKVEPQSSPLQSQSHSPPTETSNKEQGNLPESITQSFKSELERTPELFQQAILSPEQAPPQPQPMEVENTQPTPRNTSEDGNKDVEIIEEAPKVDETPKIQRLVLSAGSNGSEHIAQFKNDLRLRNDENVTEQLISEDIPEKEYALVTLCIEYDDDFVDNFKQLNELVKKDIIKNAKEVTYHIDFDKNKKWSAISNEEKDAYTQFIDNLAKEAAAKVTHCSLIHKYDPDTVFVTEKDQLAKLGQEIQSDVTQWTHLKIFDYGLNSLRFFPGVRFPDSLESMHVGGGNSLETLAGFKIPSSLKALDASKSLLSTIDYISLPPTTEHLLLSDNRIYFLNYAEFPARLQSLDLSNNRIDSLKNINFPKFLRYLSVSNNPIECIKGVRFPESLEYLDVSCIPNESMTGIKFPDSAIWLNLQQSMTNTRGLKIPSMVRELNMAGNGVNSINPLKLPNSIESLFLTNNNIKTLNKVAFPSCLKELYLGNNMITTLKNVQFPPTLEVLDLEMDPHLEENEKFITSIKDVTFTANLKVLNLGYHSIKTIESMDFPYSLEELKLQYNDLRVFRNVRFGPNLRLLDLSGNQDLYNLDGVVLPNSLKELRIPSVLLNNLPYGLVDRVNKGEVKLTKSMPYTV</sequence>
<dbReference type="AlphaFoldDB" id="A0A2V1AQ28"/>
<evidence type="ECO:0000313" key="5">
    <source>
        <dbReference type="Proteomes" id="UP000244309"/>
    </source>
</evidence>
<keyword evidence="5" id="KW-1185">Reference proteome</keyword>
<dbReference type="PROSITE" id="PS51450">
    <property type="entry name" value="LRR"/>
    <property type="match status" value="2"/>
</dbReference>
<keyword evidence="2" id="KW-0677">Repeat</keyword>
<dbReference type="EMBL" id="PKFO01000003">
    <property type="protein sequence ID" value="PVH20180.1"/>
    <property type="molecule type" value="Genomic_DNA"/>
</dbReference>
<organism evidence="4 5">
    <name type="scientific">Candidozyma haemuli</name>
    <dbReference type="NCBI Taxonomy" id="45357"/>
    <lineage>
        <taxon>Eukaryota</taxon>
        <taxon>Fungi</taxon>
        <taxon>Dikarya</taxon>
        <taxon>Ascomycota</taxon>
        <taxon>Saccharomycotina</taxon>
        <taxon>Pichiomycetes</taxon>
        <taxon>Metschnikowiaceae</taxon>
        <taxon>Candidozyma</taxon>
    </lineage>
</organism>
<dbReference type="PANTHER" id="PTHR46652:SF8">
    <property type="entry name" value="LEUCINE RICH REPEAT CONTAINING 23"/>
    <property type="match status" value="1"/>
</dbReference>
<dbReference type="InterPro" id="IPR025875">
    <property type="entry name" value="Leu-rich_rpt_4"/>
</dbReference>
<dbReference type="RefSeq" id="XP_025341120.1">
    <property type="nucleotide sequence ID" value="XM_025485655.1"/>
</dbReference>
<dbReference type="OrthoDB" id="266138at2759"/>
<proteinExistence type="predicted"/>
<keyword evidence="1" id="KW-0433">Leucine-rich repeat</keyword>
<dbReference type="Proteomes" id="UP000244309">
    <property type="component" value="Unassembled WGS sequence"/>
</dbReference>
<dbReference type="SMART" id="SM00365">
    <property type="entry name" value="LRR_SD22"/>
    <property type="match status" value="3"/>
</dbReference>
<dbReference type="GeneID" id="37007293"/>
<feature type="region of interest" description="Disordered" evidence="3">
    <location>
        <begin position="1"/>
        <end position="93"/>
    </location>
</feature>